<feature type="compositionally biased region" description="Basic and acidic residues" evidence="1">
    <location>
        <begin position="277"/>
        <end position="286"/>
    </location>
</feature>
<proteinExistence type="predicted"/>
<name>A0A6A4IMN9_9AGAR</name>
<dbReference type="OrthoDB" id="3363286at2759"/>
<sequence length="454" mass="52002">MPRILPRLIKRLQASRPPKTFEPFSIDEYRPRPKSLRKPLPPAPSFHPSDYSQSILLEPGNPITSSWDYIQHKSLPPRVHVPENTAPDAYDPPRRMTEEERRWWASPYLRMASTPPRRCFQTSQLLPTAFLIRLGIFQAPSAKEHRTFAPKYPPAAVLMPDGLEHPKFRGRKAGKAGYVLCWKDAIECIRVSGKYKRAVHNVRLHSTLEDQIRHLLRLRVLQELQLVIDGLRYRPKSLSHKPLVRKLTREEWKTLKSTGTMPVANAMAVIVVPPLNRHPETKERPKGSMSSLPPSEPTPRTFERPPLPLCTLHSTSDYESLPQDTHLAQSRVPLYNGVSMFPNPEQRAALLELLSRILNLERISRRQSSAAQSDEIPVESSGAEETPRRDDRRASHAFVLISDETTALTADMAGVGMALWRIPMFEGMGWEEKPEWVKRYKYTSMFGNEKYSIL</sequence>
<protein>
    <submittedName>
        <fullName evidence="2">Uncharacterized protein</fullName>
    </submittedName>
</protein>
<accession>A0A6A4IMN9</accession>
<evidence type="ECO:0000256" key="1">
    <source>
        <dbReference type="SAM" id="MobiDB-lite"/>
    </source>
</evidence>
<evidence type="ECO:0000313" key="2">
    <source>
        <dbReference type="EMBL" id="KAE9410298.1"/>
    </source>
</evidence>
<evidence type="ECO:0000313" key="3">
    <source>
        <dbReference type="Proteomes" id="UP000799118"/>
    </source>
</evidence>
<organism evidence="2 3">
    <name type="scientific">Gymnopus androsaceus JB14</name>
    <dbReference type="NCBI Taxonomy" id="1447944"/>
    <lineage>
        <taxon>Eukaryota</taxon>
        <taxon>Fungi</taxon>
        <taxon>Dikarya</taxon>
        <taxon>Basidiomycota</taxon>
        <taxon>Agaricomycotina</taxon>
        <taxon>Agaricomycetes</taxon>
        <taxon>Agaricomycetidae</taxon>
        <taxon>Agaricales</taxon>
        <taxon>Marasmiineae</taxon>
        <taxon>Omphalotaceae</taxon>
        <taxon>Gymnopus</taxon>
    </lineage>
</organism>
<gene>
    <name evidence="2" type="ORF">BT96DRAFT_871131</name>
</gene>
<dbReference type="EMBL" id="ML769385">
    <property type="protein sequence ID" value="KAE9410298.1"/>
    <property type="molecule type" value="Genomic_DNA"/>
</dbReference>
<dbReference type="Proteomes" id="UP000799118">
    <property type="component" value="Unassembled WGS sequence"/>
</dbReference>
<feature type="region of interest" description="Disordered" evidence="1">
    <location>
        <begin position="366"/>
        <end position="392"/>
    </location>
</feature>
<feature type="region of interest" description="Disordered" evidence="1">
    <location>
        <begin position="19"/>
        <end position="44"/>
    </location>
</feature>
<dbReference type="AlphaFoldDB" id="A0A6A4IMN9"/>
<feature type="region of interest" description="Disordered" evidence="1">
    <location>
        <begin position="274"/>
        <end position="316"/>
    </location>
</feature>
<reference evidence="2" key="1">
    <citation type="journal article" date="2019" name="Environ. Microbiol.">
        <title>Fungal ecological strategies reflected in gene transcription - a case study of two litter decomposers.</title>
        <authorList>
            <person name="Barbi F."/>
            <person name="Kohler A."/>
            <person name="Barry K."/>
            <person name="Baskaran P."/>
            <person name="Daum C."/>
            <person name="Fauchery L."/>
            <person name="Ihrmark K."/>
            <person name="Kuo A."/>
            <person name="LaButti K."/>
            <person name="Lipzen A."/>
            <person name="Morin E."/>
            <person name="Grigoriev I.V."/>
            <person name="Henrissat B."/>
            <person name="Lindahl B."/>
            <person name="Martin F."/>
        </authorList>
    </citation>
    <scope>NUCLEOTIDE SEQUENCE</scope>
    <source>
        <strain evidence="2">JB14</strain>
    </source>
</reference>
<keyword evidence="3" id="KW-1185">Reference proteome</keyword>